<dbReference type="AlphaFoldDB" id="A0A9X1Z3I4"/>
<name>A0A9X1Z3I4_9GAMM</name>
<dbReference type="Pfam" id="PF07027">
    <property type="entry name" value="DUF1318"/>
    <property type="match status" value="1"/>
</dbReference>
<dbReference type="PIRSF" id="PIRSF025560">
    <property type="entry name" value="UCP025560"/>
    <property type="match status" value="1"/>
</dbReference>
<organism evidence="2 3">
    <name type="scientific">Shewanella algicola</name>
    <dbReference type="NCBI Taxonomy" id="640633"/>
    <lineage>
        <taxon>Bacteria</taxon>
        <taxon>Pseudomonadati</taxon>
        <taxon>Pseudomonadota</taxon>
        <taxon>Gammaproteobacteria</taxon>
        <taxon>Alteromonadales</taxon>
        <taxon>Shewanellaceae</taxon>
        <taxon>Shewanella</taxon>
    </lineage>
</organism>
<dbReference type="InterPro" id="IPR008309">
    <property type="entry name" value="YdbL"/>
</dbReference>
<dbReference type="EMBL" id="JAKILJ010000003">
    <property type="protein sequence ID" value="MCL1104152.1"/>
    <property type="molecule type" value="Genomic_DNA"/>
</dbReference>
<sequence>MKSSFAIVTLLATSILWCSNAWAVTLQQAKSSGWVGEQTNGYLGVVVDTPATQQLVLSVNAKRKQYYQAIANRNHITLDTVAKLAAQKAIEAADSGHIIQTPQGEWLTK</sequence>
<reference evidence="2" key="1">
    <citation type="submission" date="2022-01" db="EMBL/GenBank/DDBJ databases">
        <title>Whole genome-based taxonomy of the Shewanellaceae.</title>
        <authorList>
            <person name="Martin-Rodriguez A.J."/>
        </authorList>
    </citation>
    <scope>NUCLEOTIDE SEQUENCE</scope>
    <source>
        <strain evidence="2">DSM 23803</strain>
    </source>
</reference>
<keyword evidence="1" id="KW-0732">Signal</keyword>
<feature type="chain" id="PRO_5040894991" evidence="1">
    <location>
        <begin position="24"/>
        <end position="109"/>
    </location>
</feature>
<evidence type="ECO:0000256" key="1">
    <source>
        <dbReference type="SAM" id="SignalP"/>
    </source>
</evidence>
<proteinExistence type="predicted"/>
<evidence type="ECO:0000313" key="2">
    <source>
        <dbReference type="EMBL" id="MCL1104152.1"/>
    </source>
</evidence>
<evidence type="ECO:0000313" key="3">
    <source>
        <dbReference type="Proteomes" id="UP001139408"/>
    </source>
</evidence>
<comment type="caution">
    <text evidence="2">The sequence shown here is derived from an EMBL/GenBank/DDBJ whole genome shotgun (WGS) entry which is preliminary data.</text>
</comment>
<accession>A0A9X1Z3I4</accession>
<protein>
    <submittedName>
        <fullName evidence="2">YdbL family protein</fullName>
    </submittedName>
</protein>
<dbReference type="Proteomes" id="UP001139408">
    <property type="component" value="Unassembled WGS sequence"/>
</dbReference>
<dbReference type="RefSeq" id="WP_188923733.1">
    <property type="nucleotide sequence ID" value="NZ_BMQI01000003.1"/>
</dbReference>
<feature type="signal peptide" evidence="1">
    <location>
        <begin position="1"/>
        <end position="23"/>
    </location>
</feature>
<keyword evidence="3" id="KW-1185">Reference proteome</keyword>
<gene>
    <name evidence="2" type="ORF">L2749_02575</name>
</gene>